<keyword evidence="1" id="KW-1133">Transmembrane helix</keyword>
<dbReference type="EMBL" id="JACXLC010000001">
    <property type="protein sequence ID" value="MBD2842634.1"/>
    <property type="molecule type" value="Genomic_DNA"/>
</dbReference>
<dbReference type="RefSeq" id="WP_190788079.1">
    <property type="nucleotide sequence ID" value="NZ_JACXLC010000001.1"/>
</dbReference>
<feature type="transmembrane region" description="Helical" evidence="1">
    <location>
        <begin position="235"/>
        <end position="256"/>
    </location>
</feature>
<dbReference type="Proteomes" id="UP000635384">
    <property type="component" value="Unassembled WGS sequence"/>
</dbReference>
<proteinExistence type="predicted"/>
<name>A0ABR8KPN3_9SPHN</name>
<gene>
    <name evidence="2" type="ORF">IB285_10225</name>
</gene>
<keyword evidence="1" id="KW-0812">Transmembrane</keyword>
<keyword evidence="1" id="KW-0472">Membrane</keyword>
<dbReference type="Pfam" id="PF09608">
    <property type="entry name" value="Alph_Pro_TM"/>
    <property type="match status" value="1"/>
</dbReference>
<evidence type="ECO:0000256" key="1">
    <source>
        <dbReference type="SAM" id="Phobius"/>
    </source>
</evidence>
<organism evidence="2 3">
    <name type="scientific">Erythrobacter rubeus</name>
    <dbReference type="NCBI Taxonomy" id="2760803"/>
    <lineage>
        <taxon>Bacteria</taxon>
        <taxon>Pseudomonadati</taxon>
        <taxon>Pseudomonadota</taxon>
        <taxon>Alphaproteobacteria</taxon>
        <taxon>Sphingomonadales</taxon>
        <taxon>Erythrobacteraceae</taxon>
        <taxon>Erythrobacter/Porphyrobacter group</taxon>
        <taxon>Erythrobacter</taxon>
    </lineage>
</organism>
<reference evidence="2 3" key="1">
    <citation type="submission" date="2020-09" db="EMBL/GenBank/DDBJ databases">
        <authorList>
            <person name="Yoon J.-W."/>
        </authorList>
    </citation>
    <scope>NUCLEOTIDE SEQUENCE [LARGE SCALE GENOMIC DNA]</scope>
    <source>
        <strain evidence="2 3">KMU-140</strain>
    </source>
</reference>
<dbReference type="InterPro" id="IPR019088">
    <property type="entry name" value="CHP02186-rel_TM"/>
</dbReference>
<evidence type="ECO:0000313" key="3">
    <source>
        <dbReference type="Proteomes" id="UP000635384"/>
    </source>
</evidence>
<comment type="caution">
    <text evidence="2">The sequence shown here is derived from an EMBL/GenBank/DDBJ whole genome shotgun (WGS) entry which is preliminary data.</text>
</comment>
<sequence>MTGTFIGRARAITFLAIAALFLSGQREPILVPEVSQSRIEVRQGFTGANLLLYGAVIDPDGTRRQTEYDIVVVLKGPTEPIRLREKDRIAGIWMNAGSSDFRSAPSFFAVASSRPIDEIVDPRTAAIYELGTQFIQLSPSGQIEPEEQARFASGLVEMRQRGGLYKEDPQGVRISEGVLYQARIVLPSNVITGPYTAETFAIANGRVLASATAEIAVEKVGLEGEVVNAAERASLLYGLGAILLSLSMGWFAGRFFNRS</sequence>
<accession>A0ABR8KPN3</accession>
<keyword evidence="3" id="KW-1185">Reference proteome</keyword>
<evidence type="ECO:0000313" key="2">
    <source>
        <dbReference type="EMBL" id="MBD2842634.1"/>
    </source>
</evidence>
<protein>
    <submittedName>
        <fullName evidence="2">TIGR02186 family protein</fullName>
    </submittedName>
</protein>